<dbReference type="Proteomes" id="UP000324222">
    <property type="component" value="Unassembled WGS sequence"/>
</dbReference>
<sequence>MEVIWEYRIFTDVQKFQLTIDEIPSDVAALICEILQRSPDTDKYPALKDALLQVSVVGFGEAVRPSPLCPLCLHVSTQHSFQNARPRGTPPSLSPGADAR</sequence>
<comment type="caution">
    <text evidence="2">The sequence shown here is derived from an EMBL/GenBank/DDBJ whole genome shotgun (WGS) entry which is preliminary data.</text>
</comment>
<accession>A0A5B7ISD0</accession>
<dbReference type="AlphaFoldDB" id="A0A5B7ISD0"/>
<evidence type="ECO:0000313" key="2">
    <source>
        <dbReference type="EMBL" id="MPC88501.1"/>
    </source>
</evidence>
<gene>
    <name evidence="2" type="ORF">E2C01_083407</name>
</gene>
<organism evidence="2 3">
    <name type="scientific">Portunus trituberculatus</name>
    <name type="common">Swimming crab</name>
    <name type="synonym">Neptunus trituberculatus</name>
    <dbReference type="NCBI Taxonomy" id="210409"/>
    <lineage>
        <taxon>Eukaryota</taxon>
        <taxon>Metazoa</taxon>
        <taxon>Ecdysozoa</taxon>
        <taxon>Arthropoda</taxon>
        <taxon>Crustacea</taxon>
        <taxon>Multicrustacea</taxon>
        <taxon>Malacostraca</taxon>
        <taxon>Eumalacostraca</taxon>
        <taxon>Eucarida</taxon>
        <taxon>Decapoda</taxon>
        <taxon>Pleocyemata</taxon>
        <taxon>Brachyura</taxon>
        <taxon>Eubrachyura</taxon>
        <taxon>Portunoidea</taxon>
        <taxon>Portunidae</taxon>
        <taxon>Portuninae</taxon>
        <taxon>Portunus</taxon>
    </lineage>
</organism>
<evidence type="ECO:0000256" key="1">
    <source>
        <dbReference type="SAM" id="MobiDB-lite"/>
    </source>
</evidence>
<protein>
    <submittedName>
        <fullName evidence="2">Uncharacterized protein</fullName>
    </submittedName>
</protein>
<reference evidence="2 3" key="1">
    <citation type="submission" date="2019-05" db="EMBL/GenBank/DDBJ databases">
        <title>Another draft genome of Portunus trituberculatus and its Hox gene families provides insights of decapod evolution.</title>
        <authorList>
            <person name="Jeong J.-H."/>
            <person name="Song I."/>
            <person name="Kim S."/>
            <person name="Choi T."/>
            <person name="Kim D."/>
            <person name="Ryu S."/>
            <person name="Kim W."/>
        </authorList>
    </citation>
    <scope>NUCLEOTIDE SEQUENCE [LARGE SCALE GENOMIC DNA]</scope>
    <source>
        <tissue evidence="2">Muscle</tissue>
    </source>
</reference>
<feature type="region of interest" description="Disordered" evidence="1">
    <location>
        <begin position="79"/>
        <end position="100"/>
    </location>
</feature>
<proteinExistence type="predicted"/>
<evidence type="ECO:0000313" key="3">
    <source>
        <dbReference type="Proteomes" id="UP000324222"/>
    </source>
</evidence>
<dbReference type="EMBL" id="VSRR010078006">
    <property type="protein sequence ID" value="MPC88501.1"/>
    <property type="molecule type" value="Genomic_DNA"/>
</dbReference>
<name>A0A5B7ISD0_PORTR</name>
<keyword evidence="3" id="KW-1185">Reference proteome</keyword>